<dbReference type="GO" id="GO:0000155">
    <property type="term" value="F:phosphorelay sensor kinase activity"/>
    <property type="evidence" value="ECO:0007669"/>
    <property type="project" value="InterPro"/>
</dbReference>
<evidence type="ECO:0000256" key="7">
    <source>
        <dbReference type="ARBA" id="ARBA00022777"/>
    </source>
</evidence>
<keyword evidence="4" id="KW-1003">Cell membrane</keyword>
<evidence type="ECO:0000256" key="4">
    <source>
        <dbReference type="ARBA" id="ARBA00022475"/>
    </source>
</evidence>
<evidence type="ECO:0000256" key="1">
    <source>
        <dbReference type="ARBA" id="ARBA00000085"/>
    </source>
</evidence>
<dbReference type="GO" id="GO:0005886">
    <property type="term" value="C:plasma membrane"/>
    <property type="evidence" value="ECO:0007669"/>
    <property type="project" value="UniProtKB-SubCell"/>
</dbReference>
<evidence type="ECO:0000313" key="13">
    <source>
        <dbReference type="Proteomes" id="UP000255284"/>
    </source>
</evidence>
<dbReference type="SUPFAM" id="SSF47384">
    <property type="entry name" value="Homodimeric domain of signal transducing histidine kinase"/>
    <property type="match status" value="1"/>
</dbReference>
<dbReference type="InterPro" id="IPR036890">
    <property type="entry name" value="HATPase_C_sf"/>
</dbReference>
<evidence type="ECO:0000256" key="10">
    <source>
        <dbReference type="SAM" id="Phobius"/>
    </source>
</evidence>
<dbReference type="InterPro" id="IPR005467">
    <property type="entry name" value="His_kinase_dom"/>
</dbReference>
<comment type="subcellular location">
    <subcellularLocation>
        <location evidence="2">Cell membrane</location>
        <topology evidence="2">Multi-pass membrane protein</topology>
    </subcellularLocation>
</comment>
<dbReference type="EC" id="2.7.13.3" evidence="3"/>
<dbReference type="SMART" id="SM00387">
    <property type="entry name" value="HATPase_c"/>
    <property type="match status" value="1"/>
</dbReference>
<comment type="caution">
    <text evidence="12">The sequence shown here is derived from an EMBL/GenBank/DDBJ whole genome shotgun (WGS) entry which is preliminary data.</text>
</comment>
<dbReference type="Gene3D" id="3.30.565.10">
    <property type="entry name" value="Histidine kinase-like ATPase, C-terminal domain"/>
    <property type="match status" value="1"/>
</dbReference>
<evidence type="ECO:0000256" key="2">
    <source>
        <dbReference type="ARBA" id="ARBA00004651"/>
    </source>
</evidence>
<keyword evidence="10" id="KW-0472">Membrane</keyword>
<dbReference type="EMBL" id="UGGQ01000006">
    <property type="protein sequence ID" value="STO16702.1"/>
    <property type="molecule type" value="Genomic_DNA"/>
</dbReference>
<evidence type="ECO:0000259" key="11">
    <source>
        <dbReference type="PROSITE" id="PS50109"/>
    </source>
</evidence>
<dbReference type="Gene3D" id="1.10.287.130">
    <property type="match status" value="1"/>
</dbReference>
<sequence length="440" mass="47344">MRKQILLSTLAAVIVAVLLLGVPLCGFAVNQLWATARANVDQSAQEYALVYDRNTLSGRYVTDVTLAGWLWPGTGQDARIEIVTADGRKLAFGSNPEAARIISEVTTATGAKLRLFVSSEAVHYRSVFFIIVTLTGVAVSVFVGASIAFRSSRRISAPLIYLCAQAQQLGSSGVRPRLDPSGIEEIDLVQAELVRSSETLAGRLAAEHQFASDVSHQLRTPLTALSMRLEEIQMISTEDEVQHEVGEALNQIERLTGVVEDLKRNAQRTGGGTTQAIDVDDFLIHQQSEWEGPFRAAARPLVFRNETDRPALATPGSLGQVIATLLENSLKYGSGTTTVRAKMSANNKGMFFEVSDEGSGVDDEIAPDIFKKGVSGHGSTGIGLALAKQLIEADGGKLELTVRRPPTFSAYVSAAPASLDPKRVMPQGALVSVSRPKRRF</sequence>
<dbReference type="InterPro" id="IPR004358">
    <property type="entry name" value="Sig_transdc_His_kin-like_C"/>
</dbReference>
<name>A0A2J9KMC2_9ACTO</name>
<evidence type="ECO:0000256" key="5">
    <source>
        <dbReference type="ARBA" id="ARBA00022553"/>
    </source>
</evidence>
<dbReference type="Pfam" id="PF00512">
    <property type="entry name" value="HisKA"/>
    <property type="match status" value="1"/>
</dbReference>
<dbReference type="InterPro" id="IPR036097">
    <property type="entry name" value="HisK_dim/P_sf"/>
</dbReference>
<dbReference type="PANTHER" id="PTHR44936:SF9">
    <property type="entry name" value="SENSOR PROTEIN CREC"/>
    <property type="match status" value="1"/>
</dbReference>
<dbReference type="InterPro" id="IPR003661">
    <property type="entry name" value="HisK_dim/P_dom"/>
</dbReference>
<dbReference type="RefSeq" id="WP_103758636.1">
    <property type="nucleotide sequence ID" value="NZ_CAMPNB010000022.1"/>
</dbReference>
<evidence type="ECO:0000256" key="8">
    <source>
        <dbReference type="ARBA" id="ARBA00023012"/>
    </source>
</evidence>
<evidence type="ECO:0000313" key="12">
    <source>
        <dbReference type="EMBL" id="STO16702.1"/>
    </source>
</evidence>
<accession>A0A2J9KMC2</accession>
<keyword evidence="9" id="KW-0843">Virulence</keyword>
<dbReference type="AlphaFoldDB" id="A0A2J9KMC2"/>
<keyword evidence="10" id="KW-1133">Transmembrane helix</keyword>
<dbReference type="PANTHER" id="PTHR44936">
    <property type="entry name" value="SENSOR PROTEIN CREC"/>
    <property type="match status" value="1"/>
</dbReference>
<keyword evidence="7 12" id="KW-0418">Kinase</keyword>
<evidence type="ECO:0000256" key="3">
    <source>
        <dbReference type="ARBA" id="ARBA00012438"/>
    </source>
</evidence>
<gene>
    <name evidence="12" type="primary">arlS</name>
    <name evidence="12" type="ORF">NCTC11819_01273</name>
</gene>
<reference evidence="12 13" key="1">
    <citation type="submission" date="2018-06" db="EMBL/GenBank/DDBJ databases">
        <authorList>
            <consortium name="Pathogen Informatics"/>
            <person name="Doyle S."/>
        </authorList>
    </citation>
    <scope>NUCLEOTIDE SEQUENCE [LARGE SCALE GENOMIC DNA]</scope>
    <source>
        <strain evidence="12 13">NCTC11819</strain>
    </source>
</reference>
<organism evidence="12 13">
    <name type="scientific">Mobiluncus mulieris</name>
    <dbReference type="NCBI Taxonomy" id="2052"/>
    <lineage>
        <taxon>Bacteria</taxon>
        <taxon>Bacillati</taxon>
        <taxon>Actinomycetota</taxon>
        <taxon>Actinomycetes</taxon>
        <taxon>Actinomycetales</taxon>
        <taxon>Actinomycetaceae</taxon>
        <taxon>Mobiluncus</taxon>
    </lineage>
</organism>
<protein>
    <recommendedName>
        <fullName evidence="3">histidine kinase</fullName>
        <ecNumber evidence="3">2.7.13.3</ecNumber>
    </recommendedName>
</protein>
<dbReference type="Pfam" id="PF02518">
    <property type="entry name" value="HATPase_c"/>
    <property type="match status" value="1"/>
</dbReference>
<feature type="domain" description="Histidine kinase" evidence="11">
    <location>
        <begin position="213"/>
        <end position="416"/>
    </location>
</feature>
<keyword evidence="6 12" id="KW-0808">Transferase</keyword>
<comment type="catalytic activity">
    <reaction evidence="1">
        <text>ATP + protein L-histidine = ADP + protein N-phospho-L-histidine.</text>
        <dbReference type="EC" id="2.7.13.3"/>
    </reaction>
</comment>
<evidence type="ECO:0000256" key="9">
    <source>
        <dbReference type="ARBA" id="ARBA00023026"/>
    </source>
</evidence>
<dbReference type="InterPro" id="IPR050980">
    <property type="entry name" value="2C_sensor_his_kinase"/>
</dbReference>
<dbReference type="InterPro" id="IPR003594">
    <property type="entry name" value="HATPase_dom"/>
</dbReference>
<dbReference type="GeneID" id="61168660"/>
<evidence type="ECO:0000256" key="6">
    <source>
        <dbReference type="ARBA" id="ARBA00022679"/>
    </source>
</evidence>
<dbReference type="CDD" id="cd00082">
    <property type="entry name" value="HisKA"/>
    <property type="match status" value="1"/>
</dbReference>
<dbReference type="PROSITE" id="PS50109">
    <property type="entry name" value="HIS_KIN"/>
    <property type="match status" value="1"/>
</dbReference>
<keyword evidence="10" id="KW-0812">Transmembrane</keyword>
<keyword evidence="8" id="KW-0902">Two-component regulatory system</keyword>
<dbReference type="PRINTS" id="PR00344">
    <property type="entry name" value="BCTRLSENSOR"/>
</dbReference>
<feature type="transmembrane region" description="Helical" evidence="10">
    <location>
        <begin position="127"/>
        <end position="149"/>
    </location>
</feature>
<dbReference type="SMART" id="SM00388">
    <property type="entry name" value="HisKA"/>
    <property type="match status" value="1"/>
</dbReference>
<dbReference type="Proteomes" id="UP000255284">
    <property type="component" value="Unassembled WGS sequence"/>
</dbReference>
<dbReference type="SUPFAM" id="SSF55874">
    <property type="entry name" value="ATPase domain of HSP90 chaperone/DNA topoisomerase II/histidine kinase"/>
    <property type="match status" value="1"/>
</dbReference>
<keyword evidence="5" id="KW-0597">Phosphoprotein</keyword>
<proteinExistence type="predicted"/>